<keyword evidence="4" id="KW-0560">Oxidoreductase</keyword>
<feature type="domain" description="Glucose-methanol-choline oxidoreductase C-terminal" evidence="6">
    <location>
        <begin position="387"/>
        <end position="517"/>
    </location>
</feature>
<evidence type="ECO:0000313" key="7">
    <source>
        <dbReference type="EMBL" id="PPE74741.1"/>
    </source>
</evidence>
<evidence type="ECO:0000256" key="1">
    <source>
        <dbReference type="ARBA" id="ARBA00010790"/>
    </source>
</evidence>
<evidence type="ECO:0000259" key="5">
    <source>
        <dbReference type="Pfam" id="PF00732"/>
    </source>
</evidence>
<evidence type="ECO:0000256" key="2">
    <source>
        <dbReference type="ARBA" id="ARBA00022630"/>
    </source>
</evidence>
<dbReference type="Proteomes" id="UP000238220">
    <property type="component" value="Unassembled WGS sequence"/>
</dbReference>
<protein>
    <submittedName>
        <fullName evidence="7">GMC family oxidoreductase</fullName>
    </submittedName>
</protein>
<gene>
    <name evidence="7" type="ORF">C3942_08270</name>
</gene>
<keyword evidence="3" id="KW-0274">FAD</keyword>
<keyword evidence="2" id="KW-0285">Flavoprotein</keyword>
<keyword evidence="8" id="KW-1185">Reference proteome</keyword>
<dbReference type="EMBL" id="PSNW01000003">
    <property type="protein sequence ID" value="PPE74741.1"/>
    <property type="molecule type" value="Genomic_DNA"/>
</dbReference>
<name>A0A2S5TIE7_9GAMM</name>
<evidence type="ECO:0000313" key="8">
    <source>
        <dbReference type="Proteomes" id="UP000238220"/>
    </source>
</evidence>
<dbReference type="PANTHER" id="PTHR46056:SF12">
    <property type="entry name" value="LONG-CHAIN-ALCOHOL OXIDASE"/>
    <property type="match status" value="1"/>
</dbReference>
<evidence type="ECO:0000259" key="6">
    <source>
        <dbReference type="Pfam" id="PF05199"/>
    </source>
</evidence>
<comment type="similarity">
    <text evidence="1">Belongs to the GMC oxidoreductase family.</text>
</comment>
<dbReference type="OrthoDB" id="9787779at2"/>
<dbReference type="RefSeq" id="WP_104229898.1">
    <property type="nucleotide sequence ID" value="NZ_PSNW01000003.1"/>
</dbReference>
<proteinExistence type="inferred from homology"/>
<dbReference type="GO" id="GO:0016614">
    <property type="term" value="F:oxidoreductase activity, acting on CH-OH group of donors"/>
    <property type="evidence" value="ECO:0007669"/>
    <property type="project" value="InterPro"/>
</dbReference>
<dbReference type="AlphaFoldDB" id="A0A2S5TIE7"/>
<dbReference type="GO" id="GO:0050660">
    <property type="term" value="F:flavin adenine dinucleotide binding"/>
    <property type="evidence" value="ECO:0007669"/>
    <property type="project" value="InterPro"/>
</dbReference>
<organism evidence="7 8">
    <name type="scientific">Solimonas fluminis</name>
    <dbReference type="NCBI Taxonomy" id="2086571"/>
    <lineage>
        <taxon>Bacteria</taxon>
        <taxon>Pseudomonadati</taxon>
        <taxon>Pseudomonadota</taxon>
        <taxon>Gammaproteobacteria</taxon>
        <taxon>Nevskiales</taxon>
        <taxon>Nevskiaceae</taxon>
        <taxon>Solimonas</taxon>
    </lineage>
</organism>
<evidence type="ECO:0000256" key="3">
    <source>
        <dbReference type="ARBA" id="ARBA00022827"/>
    </source>
</evidence>
<evidence type="ECO:0000256" key="4">
    <source>
        <dbReference type="ARBA" id="ARBA00023002"/>
    </source>
</evidence>
<comment type="caution">
    <text evidence="7">The sequence shown here is derived from an EMBL/GenBank/DDBJ whole genome shotgun (WGS) entry which is preliminary data.</text>
</comment>
<feature type="domain" description="Glucose-methanol-choline oxidoreductase N-terminal" evidence="5">
    <location>
        <begin position="79"/>
        <end position="298"/>
    </location>
</feature>
<dbReference type="InterPro" id="IPR000172">
    <property type="entry name" value="GMC_OxRdtase_N"/>
</dbReference>
<accession>A0A2S5TIE7</accession>
<dbReference type="InterPro" id="IPR007867">
    <property type="entry name" value="GMC_OxRtase_C"/>
</dbReference>
<sequence>MAINDLYTDGIAGGWKVRDASTFTADQVLEADVAIVGSGAGGGTAAQILSAAGLRVLILEEGPLQTARDFRDMNEARAYATLYQEGAGRSSSDGALQILQGRAVGGTTTVNWTSSFRTPPETLKHWATRHGVREASEQDLAPWFQRMEEQLGVAPWGMPPNANNAVLRDGAAKLDWEWHVIPRNVRGCWNLGYCGTGCPTNAKQSMLVTTIPQSLRQGAELVHHLRVQALRFEGGRVAGLEARALKPDALAPSGVRVTVRARHYVLSGGAINTPALLLRSAAPDPHGQLGLRTCVHPVVLSIAEMPQKVDGYYGAPQSIASDHFQWKQGATGACGFKLEVPPMMPALLSTMFGRFGAELKDEVGHLPQLNAALALLRDGFVEESPGGRVRIDDAGEPLLDYDFSEYLWQGMREAYRRMAELQFAAGARRVRQVHLDARWAGNAGDALRHVETLRMVKFRTGLFSAHLMGGCAMGGDPKTSVTDSHGRHHQLENLHVLDGSLFPTSIGANPQLSIYGLVAKHATRLAGELAKG</sequence>
<reference evidence="7 8" key="1">
    <citation type="submission" date="2018-02" db="EMBL/GenBank/DDBJ databases">
        <title>Genome sequencing of Solimonas sp. HR-BB.</title>
        <authorList>
            <person name="Lee Y."/>
            <person name="Jeon C.O."/>
        </authorList>
    </citation>
    <scope>NUCLEOTIDE SEQUENCE [LARGE SCALE GENOMIC DNA]</scope>
    <source>
        <strain evidence="7 8">HR-BB</strain>
    </source>
</reference>
<dbReference type="Pfam" id="PF05199">
    <property type="entry name" value="GMC_oxred_C"/>
    <property type="match status" value="1"/>
</dbReference>
<dbReference type="Pfam" id="PF00732">
    <property type="entry name" value="GMC_oxred_N"/>
    <property type="match status" value="1"/>
</dbReference>
<dbReference type="InterPro" id="IPR036188">
    <property type="entry name" value="FAD/NAD-bd_sf"/>
</dbReference>
<dbReference type="Gene3D" id="3.50.50.60">
    <property type="entry name" value="FAD/NAD(P)-binding domain"/>
    <property type="match status" value="2"/>
</dbReference>
<dbReference type="PANTHER" id="PTHR46056">
    <property type="entry name" value="LONG-CHAIN-ALCOHOL OXIDASE"/>
    <property type="match status" value="1"/>
</dbReference>
<dbReference type="SUPFAM" id="SSF51905">
    <property type="entry name" value="FAD/NAD(P)-binding domain"/>
    <property type="match status" value="1"/>
</dbReference>